<evidence type="ECO:0008006" key="4">
    <source>
        <dbReference type="Google" id="ProtNLM"/>
    </source>
</evidence>
<evidence type="ECO:0000256" key="1">
    <source>
        <dbReference type="SAM" id="MobiDB-lite"/>
    </source>
</evidence>
<accession>A0A1E1F2G0</accession>
<reference evidence="2 3" key="1">
    <citation type="submission" date="2016-10" db="EMBL/GenBank/DDBJ databases">
        <title>Complete Genome Sequence of the Nonylphenol-Degrading Bacterium Sphingobium cloacae JCM 10874T.</title>
        <authorList>
            <person name="Ootsuka M."/>
            <person name="Nishizawa T."/>
            <person name="Ohta H."/>
        </authorList>
    </citation>
    <scope>NUCLEOTIDE SEQUENCE [LARGE SCALE GENOMIC DNA]</scope>
    <source>
        <strain evidence="2 3">JCM 10874</strain>
    </source>
</reference>
<proteinExistence type="predicted"/>
<dbReference type="Proteomes" id="UP000218272">
    <property type="component" value="Chromosome SCLO_1"/>
</dbReference>
<sequence>MAEWTSNTLKRFTSLAVALDMLVSERLTLLSPATWEDRNDIAFLEAYRARRGVRHVFAMCFTQAPETFHHWGVFARGMEGVRVDLDKRALLTSLRDRPCFVWNDVQYKTLDQLDALEAINVYDLPFLKRHAFRDEREFRLLCESDDPAAQRLDVPIDRAWIKGISASPWMPENLFQSIKSAIRALPGCGKLRFQRTTLRENDRWKTAVRKIVDGSIAAGSLPRNPIGPQAGRGGRGQDS</sequence>
<name>A0A1E1F2G0_9SPHN</name>
<protein>
    <recommendedName>
        <fullName evidence="4">DUF2971 domain-containing protein</fullName>
    </recommendedName>
</protein>
<feature type="region of interest" description="Disordered" evidence="1">
    <location>
        <begin position="219"/>
        <end position="239"/>
    </location>
</feature>
<gene>
    <name evidence="2" type="ORF">SCLO_1016650</name>
</gene>
<evidence type="ECO:0000313" key="3">
    <source>
        <dbReference type="Proteomes" id="UP000218272"/>
    </source>
</evidence>
<feature type="compositionally biased region" description="Gly residues" evidence="1">
    <location>
        <begin position="230"/>
        <end position="239"/>
    </location>
</feature>
<dbReference type="EMBL" id="AP017655">
    <property type="protein sequence ID" value="BAV64705.1"/>
    <property type="molecule type" value="Genomic_DNA"/>
</dbReference>
<keyword evidence="3" id="KW-1185">Reference proteome</keyword>
<organism evidence="2 3">
    <name type="scientific">Sphingobium cloacae</name>
    <dbReference type="NCBI Taxonomy" id="120107"/>
    <lineage>
        <taxon>Bacteria</taxon>
        <taxon>Pseudomonadati</taxon>
        <taxon>Pseudomonadota</taxon>
        <taxon>Alphaproteobacteria</taxon>
        <taxon>Sphingomonadales</taxon>
        <taxon>Sphingomonadaceae</taxon>
        <taxon>Sphingobium</taxon>
    </lineage>
</organism>
<dbReference type="RefSeq" id="WP_066515016.1">
    <property type="nucleotide sequence ID" value="NZ_AP017655.1"/>
</dbReference>
<evidence type="ECO:0000313" key="2">
    <source>
        <dbReference type="EMBL" id="BAV64705.1"/>
    </source>
</evidence>
<dbReference type="AlphaFoldDB" id="A0A1E1F2G0"/>
<dbReference type="KEGG" id="sclo:SCLO_1016650"/>